<keyword evidence="5" id="KW-1133">Transmembrane helix</keyword>
<protein>
    <recommendedName>
        <fullName evidence="9">GOLD domain-containing protein</fullName>
    </recommendedName>
</protein>
<dbReference type="InterPro" id="IPR009038">
    <property type="entry name" value="GOLD_dom"/>
</dbReference>
<reference evidence="10 11" key="1">
    <citation type="journal article" date="2018" name="Nat. Ecol. Evol.">
        <title>Shark genomes provide insights into elasmobranch evolution and the origin of vertebrates.</title>
        <authorList>
            <person name="Hara Y"/>
            <person name="Yamaguchi K"/>
            <person name="Onimaru K"/>
            <person name="Kadota M"/>
            <person name="Koyanagi M"/>
            <person name="Keeley SD"/>
            <person name="Tatsumi K"/>
            <person name="Tanaka K"/>
            <person name="Motone F"/>
            <person name="Kageyama Y"/>
            <person name="Nozu R"/>
            <person name="Adachi N"/>
            <person name="Nishimura O"/>
            <person name="Nakagawa R"/>
            <person name="Tanegashima C"/>
            <person name="Kiyatake I"/>
            <person name="Matsumoto R"/>
            <person name="Murakumo K"/>
            <person name="Nishida K"/>
            <person name="Terakita A"/>
            <person name="Kuratani S"/>
            <person name="Sato K"/>
            <person name="Hyodo S Kuraku.S."/>
        </authorList>
    </citation>
    <scope>NUCLEOTIDE SEQUENCE [LARGE SCALE GENOMIC DNA]</scope>
</reference>
<evidence type="ECO:0000256" key="2">
    <source>
        <dbReference type="ARBA" id="ARBA00007104"/>
    </source>
</evidence>
<evidence type="ECO:0000259" key="9">
    <source>
        <dbReference type="PROSITE" id="PS50866"/>
    </source>
</evidence>
<feature type="chain" id="PRO_5019530429" description="GOLD domain-containing protein" evidence="8">
    <location>
        <begin position="20"/>
        <end position="242"/>
    </location>
</feature>
<dbReference type="OrthoDB" id="10037706at2759"/>
<dbReference type="PANTHER" id="PTHR22811">
    <property type="entry name" value="TRANSMEMBRANE EMP24 DOMAIN-CONTAINING PROTEIN"/>
    <property type="match status" value="1"/>
</dbReference>
<evidence type="ECO:0000256" key="5">
    <source>
        <dbReference type="ARBA" id="ARBA00022989"/>
    </source>
</evidence>
<evidence type="ECO:0000313" key="11">
    <source>
        <dbReference type="Proteomes" id="UP000287033"/>
    </source>
</evidence>
<feature type="signal peptide" evidence="8">
    <location>
        <begin position="1"/>
        <end position="19"/>
    </location>
</feature>
<evidence type="ECO:0000256" key="7">
    <source>
        <dbReference type="RuleBase" id="RU003827"/>
    </source>
</evidence>
<name>A0A401SY81_CHIPU</name>
<organism evidence="10 11">
    <name type="scientific">Chiloscyllium punctatum</name>
    <name type="common">Brownbanded bambooshark</name>
    <name type="synonym">Hemiscyllium punctatum</name>
    <dbReference type="NCBI Taxonomy" id="137246"/>
    <lineage>
        <taxon>Eukaryota</taxon>
        <taxon>Metazoa</taxon>
        <taxon>Chordata</taxon>
        <taxon>Craniata</taxon>
        <taxon>Vertebrata</taxon>
        <taxon>Chondrichthyes</taxon>
        <taxon>Elasmobranchii</taxon>
        <taxon>Galeomorphii</taxon>
        <taxon>Galeoidea</taxon>
        <taxon>Orectolobiformes</taxon>
        <taxon>Hemiscylliidae</taxon>
        <taxon>Chiloscyllium</taxon>
    </lineage>
</organism>
<dbReference type="Pfam" id="PF01105">
    <property type="entry name" value="EMP24_GP25L"/>
    <property type="match status" value="1"/>
</dbReference>
<dbReference type="PROSITE" id="PS50866">
    <property type="entry name" value="GOLD"/>
    <property type="match status" value="1"/>
</dbReference>
<sequence>MSAQCATFMYVCIVLLVSGTSQNTKPISGSSESGTFRGADQYDFSIIISGGEQECFWHYADKAGYFYFNYEVQWMMGLQNNRAITATVNAPTGHLIDTSREASGQINFKTNESGFYQICLSNFLSHFGSKQIFISFGVYYDGFGVKTEAENKAKIQLNDTLSAIRDTTIKVQSYVFHMWRFYNFARMRKGADYFIVLASNNYVNRWSFAQSVVVVSSGVLQLYFLKRLFAVRATTASEKSRC</sequence>
<keyword evidence="4 8" id="KW-0732">Signal</keyword>
<dbReference type="InterPro" id="IPR015720">
    <property type="entry name" value="Emp24-like"/>
</dbReference>
<evidence type="ECO:0000256" key="4">
    <source>
        <dbReference type="ARBA" id="ARBA00022729"/>
    </source>
</evidence>
<evidence type="ECO:0000256" key="3">
    <source>
        <dbReference type="ARBA" id="ARBA00022692"/>
    </source>
</evidence>
<comment type="similarity">
    <text evidence="2 7">Belongs to the EMP24/GP25L family.</text>
</comment>
<evidence type="ECO:0000256" key="6">
    <source>
        <dbReference type="ARBA" id="ARBA00023136"/>
    </source>
</evidence>
<accession>A0A401SY81</accession>
<evidence type="ECO:0000313" key="10">
    <source>
        <dbReference type="EMBL" id="GCC35358.1"/>
    </source>
</evidence>
<comment type="caution">
    <text evidence="10">The sequence shown here is derived from an EMBL/GenBank/DDBJ whole genome shotgun (WGS) entry which is preliminary data.</text>
</comment>
<dbReference type="GO" id="GO:0005789">
    <property type="term" value="C:endoplasmic reticulum membrane"/>
    <property type="evidence" value="ECO:0007669"/>
    <property type="project" value="UniProtKB-SubCell"/>
</dbReference>
<evidence type="ECO:0000256" key="8">
    <source>
        <dbReference type="SAM" id="SignalP"/>
    </source>
</evidence>
<dbReference type="AlphaFoldDB" id="A0A401SY81"/>
<keyword evidence="3 7" id="KW-0812">Transmembrane</keyword>
<dbReference type="STRING" id="137246.A0A401SY81"/>
<gene>
    <name evidence="10" type="ORF">chiPu_0013841</name>
</gene>
<feature type="domain" description="GOLD" evidence="9">
    <location>
        <begin position="53"/>
        <end position="140"/>
    </location>
</feature>
<dbReference type="OMA" id="HNRFSTM"/>
<dbReference type="Proteomes" id="UP000287033">
    <property type="component" value="Unassembled WGS sequence"/>
</dbReference>
<evidence type="ECO:0000256" key="1">
    <source>
        <dbReference type="ARBA" id="ARBA00004115"/>
    </source>
</evidence>
<keyword evidence="11" id="KW-1185">Reference proteome</keyword>
<dbReference type="EMBL" id="BEZZ01000690">
    <property type="protein sequence ID" value="GCC35358.1"/>
    <property type="molecule type" value="Genomic_DNA"/>
</dbReference>
<keyword evidence="6" id="KW-0472">Membrane</keyword>
<proteinExistence type="inferred from homology"/>
<dbReference type="SMART" id="SM01190">
    <property type="entry name" value="EMP24_GP25L"/>
    <property type="match status" value="1"/>
</dbReference>
<comment type="subcellular location">
    <subcellularLocation>
        <location evidence="1">Endoplasmic reticulum membrane</location>
        <topology evidence="1">Single-pass type I membrane protein</topology>
    </subcellularLocation>
    <subcellularLocation>
        <location evidence="7">Membrane</location>
        <topology evidence="7">Single-pass type I membrane protein</topology>
    </subcellularLocation>
</comment>